<name>A0A840IEZ9_9ACTN</name>
<dbReference type="PIRSF" id="PIRSF006728">
    <property type="entry name" value="CinA"/>
    <property type="match status" value="1"/>
</dbReference>
<keyword evidence="5" id="KW-1185">Reference proteome</keyword>
<dbReference type="InterPro" id="IPR001453">
    <property type="entry name" value="MoaB/Mog_dom"/>
</dbReference>
<evidence type="ECO:0000313" key="5">
    <source>
        <dbReference type="Proteomes" id="UP000585272"/>
    </source>
</evidence>
<accession>A0A840IEZ9</accession>
<dbReference type="CDD" id="cd00885">
    <property type="entry name" value="cinA"/>
    <property type="match status" value="1"/>
</dbReference>
<feature type="domain" description="MoaB/Mog" evidence="3">
    <location>
        <begin position="6"/>
        <end position="189"/>
    </location>
</feature>
<sequence>MAARAGIVVTGTEVLSGIISDRNGPWLSERLREIGVDAAHIVVVGDRPEDLLAALRFLAGEGVDLIVTSGGLGPTADDLTAEIVARFQGRELELDGPLFDRIAAILRPLMTRWPDLDPKAVLRSNRKQALVPRGATVLEPVGTAPGLVVPPSPEGATGAEGPTVLVLPGPPRELQPMWRAAQETDAFRAAIAGATRFEWRIMRLFGIPESEIAESLLAAERDGLDLAPLEITTCLRRGEIEIATRYEAAAEPFYSRFAAFVRERHGDLLFSEDGSTIDAQVATLLDGPQTRTIATAESCTGGLLAARLTDRAGSSAYVRGGLVVYSNAAKVALAGVSEETLERVGAVSREVAEQLADGAIARLGSDVGVGITGVAGPGGGTPEKPVGLVWVSVALADGRRMTRRLNLPGDRADVRDRTTTVAMHMIRRVLLGQLDDPAEGGGGTPDEPAAGGAVG</sequence>
<dbReference type="Pfam" id="PF00994">
    <property type="entry name" value="MoCF_biosynth"/>
    <property type="match status" value="1"/>
</dbReference>
<dbReference type="InterPro" id="IPR036653">
    <property type="entry name" value="CinA-like_C"/>
</dbReference>
<dbReference type="InterPro" id="IPR008135">
    <property type="entry name" value="Competence-induced_CinA"/>
</dbReference>
<dbReference type="EMBL" id="JACHNU010000004">
    <property type="protein sequence ID" value="MBB4663422.1"/>
    <property type="molecule type" value="Genomic_DNA"/>
</dbReference>
<evidence type="ECO:0000313" key="4">
    <source>
        <dbReference type="EMBL" id="MBB4663422.1"/>
    </source>
</evidence>
<protein>
    <recommendedName>
        <fullName evidence="1">CinA-like protein</fullName>
    </recommendedName>
</protein>
<dbReference type="HAMAP" id="MF_00226_B">
    <property type="entry name" value="CinA_B"/>
    <property type="match status" value="1"/>
</dbReference>
<reference evidence="4 5" key="1">
    <citation type="submission" date="2020-08" db="EMBL/GenBank/DDBJ databases">
        <title>Genomic Encyclopedia of Archaeal and Bacterial Type Strains, Phase II (KMG-II): from individual species to whole genera.</title>
        <authorList>
            <person name="Goeker M."/>
        </authorList>
    </citation>
    <scope>NUCLEOTIDE SEQUENCE [LARGE SCALE GENOMIC DNA]</scope>
    <source>
        <strain evidence="4 5">DSM 23288</strain>
    </source>
</reference>
<comment type="similarity">
    <text evidence="1">Belongs to the CinA family.</text>
</comment>
<gene>
    <name evidence="4" type="ORF">BDZ31_003017</name>
</gene>
<feature type="region of interest" description="Disordered" evidence="2">
    <location>
        <begin position="433"/>
        <end position="455"/>
    </location>
</feature>
<dbReference type="RefSeq" id="WP_183343153.1">
    <property type="nucleotide sequence ID" value="NZ_JACHNU010000004.1"/>
</dbReference>
<dbReference type="PANTHER" id="PTHR13939:SF0">
    <property type="entry name" value="NMN AMIDOHYDROLASE-LIKE PROTEIN YFAY"/>
    <property type="match status" value="1"/>
</dbReference>
<dbReference type="Pfam" id="PF02464">
    <property type="entry name" value="CinA"/>
    <property type="match status" value="1"/>
</dbReference>
<dbReference type="GO" id="GO:0016787">
    <property type="term" value="F:hydrolase activity"/>
    <property type="evidence" value="ECO:0007669"/>
    <property type="project" value="UniProtKB-KW"/>
</dbReference>
<keyword evidence="4" id="KW-0378">Hydrolase</keyword>
<dbReference type="SMART" id="SM00852">
    <property type="entry name" value="MoCF_biosynth"/>
    <property type="match status" value="1"/>
</dbReference>
<dbReference type="InterPro" id="IPR050101">
    <property type="entry name" value="CinA"/>
</dbReference>
<evidence type="ECO:0000256" key="2">
    <source>
        <dbReference type="SAM" id="MobiDB-lite"/>
    </source>
</evidence>
<dbReference type="Gene3D" id="3.40.980.10">
    <property type="entry name" value="MoaB/Mog-like domain"/>
    <property type="match status" value="1"/>
</dbReference>
<dbReference type="InterPro" id="IPR036425">
    <property type="entry name" value="MoaB/Mog-like_dom_sf"/>
</dbReference>
<dbReference type="SUPFAM" id="SSF142433">
    <property type="entry name" value="CinA-like"/>
    <property type="match status" value="1"/>
</dbReference>
<dbReference type="NCBIfam" id="TIGR00199">
    <property type="entry name" value="PncC_domain"/>
    <property type="match status" value="1"/>
</dbReference>
<evidence type="ECO:0000259" key="3">
    <source>
        <dbReference type="SMART" id="SM00852"/>
    </source>
</evidence>
<comment type="caution">
    <text evidence="4">The sequence shown here is derived from an EMBL/GenBank/DDBJ whole genome shotgun (WGS) entry which is preliminary data.</text>
</comment>
<dbReference type="Gene3D" id="3.90.950.20">
    <property type="entry name" value="CinA-like"/>
    <property type="match status" value="1"/>
</dbReference>
<dbReference type="NCBIfam" id="TIGR00200">
    <property type="entry name" value="cinA_nterm"/>
    <property type="match status" value="1"/>
</dbReference>
<dbReference type="InterPro" id="IPR008136">
    <property type="entry name" value="CinA_C"/>
</dbReference>
<dbReference type="PANTHER" id="PTHR13939">
    <property type="entry name" value="NICOTINAMIDE-NUCLEOTIDE AMIDOHYDROLASE PNCC"/>
    <property type="match status" value="1"/>
</dbReference>
<dbReference type="Proteomes" id="UP000585272">
    <property type="component" value="Unassembled WGS sequence"/>
</dbReference>
<dbReference type="NCBIfam" id="NF001813">
    <property type="entry name" value="PRK00549.1"/>
    <property type="match status" value="1"/>
</dbReference>
<dbReference type="AlphaFoldDB" id="A0A840IEZ9"/>
<dbReference type="SUPFAM" id="SSF53218">
    <property type="entry name" value="Molybdenum cofactor biosynthesis proteins"/>
    <property type="match status" value="1"/>
</dbReference>
<proteinExistence type="inferred from homology"/>
<evidence type="ECO:0000256" key="1">
    <source>
        <dbReference type="HAMAP-Rule" id="MF_00226"/>
    </source>
</evidence>
<organism evidence="4 5">
    <name type="scientific">Conexibacter arvalis</name>
    <dbReference type="NCBI Taxonomy" id="912552"/>
    <lineage>
        <taxon>Bacteria</taxon>
        <taxon>Bacillati</taxon>
        <taxon>Actinomycetota</taxon>
        <taxon>Thermoleophilia</taxon>
        <taxon>Solirubrobacterales</taxon>
        <taxon>Conexibacteraceae</taxon>
        <taxon>Conexibacter</taxon>
    </lineage>
</organism>